<proteinExistence type="predicted"/>
<evidence type="ECO:0000313" key="3">
    <source>
        <dbReference type="Proteomes" id="UP000314294"/>
    </source>
</evidence>
<reference evidence="2 3" key="1">
    <citation type="submission" date="2019-03" db="EMBL/GenBank/DDBJ databases">
        <title>First draft genome of Liparis tanakae, snailfish: a comprehensive survey of snailfish specific genes.</title>
        <authorList>
            <person name="Kim W."/>
            <person name="Song I."/>
            <person name="Jeong J.-H."/>
            <person name="Kim D."/>
            <person name="Kim S."/>
            <person name="Ryu S."/>
            <person name="Song J.Y."/>
            <person name="Lee S.K."/>
        </authorList>
    </citation>
    <scope>NUCLEOTIDE SEQUENCE [LARGE SCALE GENOMIC DNA]</scope>
    <source>
        <tissue evidence="2">Muscle</tissue>
    </source>
</reference>
<dbReference type="EMBL" id="SRLO01000063">
    <property type="protein sequence ID" value="TNN79570.1"/>
    <property type="molecule type" value="Genomic_DNA"/>
</dbReference>
<accession>A0A4Z2INE0</accession>
<gene>
    <name evidence="2" type="ORF">EYF80_010152</name>
</gene>
<evidence type="ECO:0000313" key="2">
    <source>
        <dbReference type="EMBL" id="TNN79570.1"/>
    </source>
</evidence>
<keyword evidence="3" id="KW-1185">Reference proteome</keyword>
<protein>
    <submittedName>
        <fullName evidence="2">Uncharacterized protein</fullName>
    </submittedName>
</protein>
<name>A0A4Z2INE0_9TELE</name>
<evidence type="ECO:0000256" key="1">
    <source>
        <dbReference type="SAM" id="MobiDB-lite"/>
    </source>
</evidence>
<organism evidence="2 3">
    <name type="scientific">Liparis tanakae</name>
    <name type="common">Tanaka's snailfish</name>
    <dbReference type="NCBI Taxonomy" id="230148"/>
    <lineage>
        <taxon>Eukaryota</taxon>
        <taxon>Metazoa</taxon>
        <taxon>Chordata</taxon>
        <taxon>Craniata</taxon>
        <taxon>Vertebrata</taxon>
        <taxon>Euteleostomi</taxon>
        <taxon>Actinopterygii</taxon>
        <taxon>Neopterygii</taxon>
        <taxon>Teleostei</taxon>
        <taxon>Neoteleostei</taxon>
        <taxon>Acanthomorphata</taxon>
        <taxon>Eupercaria</taxon>
        <taxon>Perciformes</taxon>
        <taxon>Cottioidei</taxon>
        <taxon>Cottales</taxon>
        <taxon>Liparidae</taxon>
        <taxon>Liparis</taxon>
    </lineage>
</organism>
<feature type="region of interest" description="Disordered" evidence="1">
    <location>
        <begin position="1"/>
        <end position="80"/>
    </location>
</feature>
<sequence>MFDKRPASCPDTSPERREKRTDEFKEKINQTDVTVGDADHADHPEAEGSDLKGAPRLRRLADPQSEGPLSERPAPPPTWM</sequence>
<dbReference type="Proteomes" id="UP000314294">
    <property type="component" value="Unassembled WGS sequence"/>
</dbReference>
<comment type="caution">
    <text evidence="2">The sequence shown here is derived from an EMBL/GenBank/DDBJ whole genome shotgun (WGS) entry which is preliminary data.</text>
</comment>
<feature type="compositionally biased region" description="Basic and acidic residues" evidence="1">
    <location>
        <begin position="13"/>
        <end position="29"/>
    </location>
</feature>
<feature type="compositionally biased region" description="Basic and acidic residues" evidence="1">
    <location>
        <begin position="37"/>
        <end position="50"/>
    </location>
</feature>
<dbReference type="AlphaFoldDB" id="A0A4Z2INE0"/>